<evidence type="ECO:0000256" key="2">
    <source>
        <dbReference type="PROSITE-ProRule" id="PRU00169"/>
    </source>
</evidence>
<dbReference type="Gene3D" id="3.40.50.2300">
    <property type="match status" value="1"/>
</dbReference>
<dbReference type="EMBL" id="CP045032">
    <property type="protein sequence ID" value="QFQ02678.1"/>
    <property type="molecule type" value="Genomic_DNA"/>
</dbReference>
<dbReference type="PANTHER" id="PTHR43214:SF42">
    <property type="entry name" value="TRANSCRIPTIONAL REGULATORY PROTEIN DESR"/>
    <property type="match status" value="1"/>
</dbReference>
<dbReference type="InterPro" id="IPR039420">
    <property type="entry name" value="WalR-like"/>
</dbReference>
<dbReference type="AlphaFoldDB" id="A0A5J6Z6G5"/>
<dbReference type="SMART" id="SM00448">
    <property type="entry name" value="REC"/>
    <property type="match status" value="1"/>
</dbReference>
<dbReference type="PRINTS" id="PR00038">
    <property type="entry name" value="HTHLUXR"/>
</dbReference>
<dbReference type="InterPro" id="IPR011006">
    <property type="entry name" value="CheY-like_superfamily"/>
</dbReference>
<evidence type="ECO:0000313" key="6">
    <source>
        <dbReference type="Proteomes" id="UP000326711"/>
    </source>
</evidence>
<dbReference type="Proteomes" id="UP000326711">
    <property type="component" value="Chromosome"/>
</dbReference>
<dbReference type="InterPro" id="IPR000792">
    <property type="entry name" value="Tscrpt_reg_LuxR_C"/>
</dbReference>
<gene>
    <name evidence="5" type="primary">nreC2</name>
    <name evidence="5" type="ORF">CUROG_06610</name>
</gene>
<dbReference type="SMART" id="SM00421">
    <property type="entry name" value="HTH_LUXR"/>
    <property type="match status" value="1"/>
</dbReference>
<evidence type="ECO:0000313" key="5">
    <source>
        <dbReference type="EMBL" id="QFQ02678.1"/>
    </source>
</evidence>
<dbReference type="GO" id="GO:0003677">
    <property type="term" value="F:DNA binding"/>
    <property type="evidence" value="ECO:0007669"/>
    <property type="project" value="UniProtKB-KW"/>
</dbReference>
<proteinExistence type="predicted"/>
<keyword evidence="1" id="KW-0238">DNA-binding</keyword>
<dbReference type="SUPFAM" id="SSF52172">
    <property type="entry name" value="CheY-like"/>
    <property type="match status" value="1"/>
</dbReference>
<feature type="domain" description="Response regulatory" evidence="4">
    <location>
        <begin position="2"/>
        <end position="118"/>
    </location>
</feature>
<protein>
    <submittedName>
        <fullName evidence="5">Oxygen regulatory protein NreC</fullName>
    </submittedName>
</protein>
<dbReference type="Pfam" id="PF00072">
    <property type="entry name" value="Response_reg"/>
    <property type="match status" value="1"/>
</dbReference>
<dbReference type="GO" id="GO:0006355">
    <property type="term" value="P:regulation of DNA-templated transcription"/>
    <property type="evidence" value="ECO:0007669"/>
    <property type="project" value="InterPro"/>
</dbReference>
<organism evidence="5 6">
    <name type="scientific">Corynebacterium urogenitale</name>
    <dbReference type="NCBI Taxonomy" id="2487892"/>
    <lineage>
        <taxon>Bacteria</taxon>
        <taxon>Bacillati</taxon>
        <taxon>Actinomycetota</taxon>
        <taxon>Actinomycetes</taxon>
        <taxon>Mycobacteriales</taxon>
        <taxon>Corynebacteriaceae</taxon>
        <taxon>Corynebacterium</taxon>
    </lineage>
</organism>
<dbReference type="Pfam" id="PF00196">
    <property type="entry name" value="GerE"/>
    <property type="match status" value="1"/>
</dbReference>
<dbReference type="GO" id="GO:0000160">
    <property type="term" value="P:phosphorelay signal transduction system"/>
    <property type="evidence" value="ECO:0007669"/>
    <property type="project" value="InterPro"/>
</dbReference>
<keyword evidence="6" id="KW-1185">Reference proteome</keyword>
<reference evidence="6" key="1">
    <citation type="submission" date="2019-10" db="EMBL/GenBank/DDBJ databases">
        <title>Complete genome sequence of Corynebacterium urogenitalis DSM 108747, isolated from the genital tract of a cow.</title>
        <authorList>
            <person name="Ruckert C."/>
            <person name="Ballas P."/>
            <person name="Wagener K."/>
            <person name="Drillich M."/>
            <person name="Kaempfer P."/>
            <person name="Busse H.-J."/>
            <person name="Ehling-Schulz M."/>
        </authorList>
    </citation>
    <scope>NUCLEOTIDE SEQUENCE [LARGE SCALE GENOMIC DNA]</scope>
    <source>
        <strain evidence="6">LMM 1652</strain>
    </source>
</reference>
<dbReference type="InterPro" id="IPR016032">
    <property type="entry name" value="Sig_transdc_resp-reg_C-effctor"/>
</dbReference>
<dbReference type="KEGG" id="cuo:CUROG_06610"/>
<dbReference type="CDD" id="cd06170">
    <property type="entry name" value="LuxR_C_like"/>
    <property type="match status" value="1"/>
</dbReference>
<dbReference type="InterPro" id="IPR001789">
    <property type="entry name" value="Sig_transdc_resp-reg_receiver"/>
</dbReference>
<evidence type="ECO:0000256" key="1">
    <source>
        <dbReference type="ARBA" id="ARBA00023125"/>
    </source>
</evidence>
<keyword evidence="2" id="KW-0597">Phosphoprotein</keyword>
<feature type="domain" description="HTH luxR-type" evidence="3">
    <location>
        <begin position="133"/>
        <end position="198"/>
    </location>
</feature>
<dbReference type="PROSITE" id="PS50110">
    <property type="entry name" value="RESPONSE_REGULATORY"/>
    <property type="match status" value="1"/>
</dbReference>
<evidence type="ECO:0000259" key="4">
    <source>
        <dbReference type="PROSITE" id="PS50110"/>
    </source>
</evidence>
<name>A0A5J6Z6G5_9CORY</name>
<feature type="modified residue" description="4-aspartylphosphate" evidence="2">
    <location>
        <position position="53"/>
    </location>
</feature>
<evidence type="ECO:0000259" key="3">
    <source>
        <dbReference type="PROSITE" id="PS50043"/>
    </source>
</evidence>
<dbReference type="CDD" id="cd19930">
    <property type="entry name" value="REC_DesR-like"/>
    <property type="match status" value="1"/>
</dbReference>
<dbReference type="SUPFAM" id="SSF46894">
    <property type="entry name" value="C-terminal effector domain of the bipartite response regulators"/>
    <property type="match status" value="1"/>
</dbReference>
<accession>A0A5J6Z6G5</accession>
<sequence>MKVLLADDQTLVRGAMAVLLSTESDIEVVAETGTGDNVVQLASEHHADVALLDIEMPGMSGIEAAGELKRSGVNCRSIIVTTFGRPGYLRKALAAGASGFVVKDTPPEQLAEAVRRVHAGHRVVDPTLAEQSLFTPESPLTQREVDVARVAVTGATIREIAHQLHLSSGTVRNHVSAIIAKTNTGTRFEAARKAQDYGWL</sequence>
<dbReference type="PROSITE" id="PS50043">
    <property type="entry name" value="HTH_LUXR_2"/>
    <property type="match status" value="1"/>
</dbReference>
<dbReference type="PANTHER" id="PTHR43214">
    <property type="entry name" value="TWO-COMPONENT RESPONSE REGULATOR"/>
    <property type="match status" value="1"/>
</dbReference>